<reference evidence="2 3" key="1">
    <citation type="journal article" date="2018" name="PLoS ONE">
        <title>The draft genome of Kipferlia bialata reveals reductive genome evolution in fornicate parasites.</title>
        <authorList>
            <person name="Tanifuji G."/>
            <person name="Takabayashi S."/>
            <person name="Kume K."/>
            <person name="Takagi M."/>
            <person name="Nakayama T."/>
            <person name="Kamikawa R."/>
            <person name="Inagaki Y."/>
            <person name="Hashimoto T."/>
        </authorList>
    </citation>
    <scope>NUCLEOTIDE SEQUENCE [LARGE SCALE GENOMIC DNA]</scope>
    <source>
        <strain evidence="2">NY0173</strain>
    </source>
</reference>
<protein>
    <submittedName>
        <fullName evidence="2">Uncharacterized protein</fullName>
    </submittedName>
</protein>
<feature type="compositionally biased region" description="Low complexity" evidence="1">
    <location>
        <begin position="18"/>
        <end position="48"/>
    </location>
</feature>
<feature type="compositionally biased region" description="Polar residues" evidence="1">
    <location>
        <begin position="1"/>
        <end position="11"/>
    </location>
</feature>
<comment type="caution">
    <text evidence="2">The sequence shown here is derived from an EMBL/GenBank/DDBJ whole genome shotgun (WGS) entry which is preliminary data.</text>
</comment>
<feature type="region of interest" description="Disordered" evidence="1">
    <location>
        <begin position="1"/>
        <end position="48"/>
    </location>
</feature>
<name>A0A9K3DCN6_9EUKA</name>
<evidence type="ECO:0000313" key="2">
    <source>
        <dbReference type="EMBL" id="GIQ91463.1"/>
    </source>
</evidence>
<proteinExistence type="predicted"/>
<feature type="non-terminal residue" evidence="2">
    <location>
        <position position="1"/>
    </location>
</feature>
<evidence type="ECO:0000313" key="3">
    <source>
        <dbReference type="Proteomes" id="UP000265618"/>
    </source>
</evidence>
<gene>
    <name evidence="2" type="ORF">KIPB_014727</name>
</gene>
<keyword evidence="3" id="KW-1185">Reference proteome</keyword>
<dbReference type="EMBL" id="BDIP01007759">
    <property type="protein sequence ID" value="GIQ91463.1"/>
    <property type="molecule type" value="Genomic_DNA"/>
</dbReference>
<evidence type="ECO:0000256" key="1">
    <source>
        <dbReference type="SAM" id="MobiDB-lite"/>
    </source>
</evidence>
<sequence>GTLSLAPSGQTVHIGPESSSSTYSTASVSGDSGAASGASSTSSSKGAGSSFQFGAYNRPTGATGGSGGVGSAESTGEYMDYGTSVKDTADILTVEGNSGFSGDMTLGGGIDISGNSVIHADLAVEGALFFNEFSVENFVVTVESTFSYVTVTDSISSNSIESYAGTDIEIQPGMGAGALIVDADQSTYSGDLHVGTSTESSEGLFIHTGALYLGDDNDAPAVLTDDTASILGLYPEGPSSDGFVFAAG</sequence>
<organism evidence="2 3">
    <name type="scientific">Kipferlia bialata</name>
    <dbReference type="NCBI Taxonomy" id="797122"/>
    <lineage>
        <taxon>Eukaryota</taxon>
        <taxon>Metamonada</taxon>
        <taxon>Carpediemonas-like organisms</taxon>
        <taxon>Kipferlia</taxon>
    </lineage>
</organism>
<accession>A0A9K3DCN6</accession>
<feature type="non-terminal residue" evidence="2">
    <location>
        <position position="248"/>
    </location>
</feature>
<dbReference type="Proteomes" id="UP000265618">
    <property type="component" value="Unassembled WGS sequence"/>
</dbReference>
<dbReference type="AlphaFoldDB" id="A0A9K3DCN6"/>